<name>K2RQN8_MACPH</name>
<reference evidence="2 3" key="1">
    <citation type="journal article" date="2012" name="BMC Genomics">
        <title>Tools to kill: Genome of one of the most destructive plant pathogenic fungi Macrophomina phaseolina.</title>
        <authorList>
            <person name="Islam M.S."/>
            <person name="Haque M.S."/>
            <person name="Islam M.M."/>
            <person name="Emdad E.M."/>
            <person name="Halim A."/>
            <person name="Hossen Q.M.M."/>
            <person name="Hossain M.Z."/>
            <person name="Ahmed B."/>
            <person name="Rahim S."/>
            <person name="Rahman M.S."/>
            <person name="Alam M.M."/>
            <person name="Hou S."/>
            <person name="Wan X."/>
            <person name="Saito J.A."/>
            <person name="Alam M."/>
        </authorList>
    </citation>
    <scope>NUCLEOTIDE SEQUENCE [LARGE SCALE GENOMIC DNA]</scope>
    <source>
        <strain evidence="2 3">MS6</strain>
    </source>
</reference>
<feature type="compositionally biased region" description="Basic and acidic residues" evidence="1">
    <location>
        <begin position="49"/>
        <end position="61"/>
    </location>
</feature>
<comment type="caution">
    <text evidence="2">The sequence shown here is derived from an EMBL/GenBank/DDBJ whole genome shotgun (WGS) entry which is preliminary data.</text>
</comment>
<dbReference type="VEuPathDB" id="FungiDB:MPH_07725"/>
<accession>K2RQN8</accession>
<protein>
    <submittedName>
        <fullName evidence="2">Uncharacterized protein</fullName>
    </submittedName>
</protein>
<sequence length="128" mass="13468">MRSISTLMPLSAMGAIANAAPISSSPSSLIGAADLLPRSVDAAATSLMARKEIEHETEDSHIAGTDDAAHRHRAQEGKDDSGSGRHGGDHTRRSELESHGEYEAERHGAGETEHRHRGGRKGGDHGSS</sequence>
<dbReference type="Proteomes" id="UP000007129">
    <property type="component" value="Unassembled WGS sequence"/>
</dbReference>
<organism evidence="2 3">
    <name type="scientific">Macrophomina phaseolina (strain MS6)</name>
    <name type="common">Charcoal rot fungus</name>
    <dbReference type="NCBI Taxonomy" id="1126212"/>
    <lineage>
        <taxon>Eukaryota</taxon>
        <taxon>Fungi</taxon>
        <taxon>Dikarya</taxon>
        <taxon>Ascomycota</taxon>
        <taxon>Pezizomycotina</taxon>
        <taxon>Dothideomycetes</taxon>
        <taxon>Dothideomycetes incertae sedis</taxon>
        <taxon>Botryosphaeriales</taxon>
        <taxon>Botryosphaeriaceae</taxon>
        <taxon>Macrophomina</taxon>
    </lineage>
</organism>
<proteinExistence type="predicted"/>
<evidence type="ECO:0000256" key="1">
    <source>
        <dbReference type="SAM" id="MobiDB-lite"/>
    </source>
</evidence>
<dbReference type="AlphaFoldDB" id="K2RQN8"/>
<gene>
    <name evidence="2" type="ORF">MPH_07725</name>
</gene>
<dbReference type="HOGENOM" id="CLU_1959991_0_0_1"/>
<evidence type="ECO:0000313" key="3">
    <source>
        <dbReference type="Proteomes" id="UP000007129"/>
    </source>
</evidence>
<feature type="region of interest" description="Disordered" evidence="1">
    <location>
        <begin position="47"/>
        <end position="128"/>
    </location>
</feature>
<dbReference type="EMBL" id="AHHD01000330">
    <property type="protein sequence ID" value="EKG15042.1"/>
    <property type="molecule type" value="Genomic_DNA"/>
</dbReference>
<feature type="compositionally biased region" description="Basic and acidic residues" evidence="1">
    <location>
        <begin position="74"/>
        <end position="114"/>
    </location>
</feature>
<dbReference type="InParanoid" id="K2RQN8"/>
<evidence type="ECO:0000313" key="2">
    <source>
        <dbReference type="EMBL" id="EKG15042.1"/>
    </source>
</evidence>